<proteinExistence type="predicted"/>
<feature type="compositionally biased region" description="Low complexity" evidence="1">
    <location>
        <begin position="869"/>
        <end position="878"/>
    </location>
</feature>
<dbReference type="GeneID" id="9805806"/>
<accession>A0A6A5HXK2</accession>
<feature type="compositionally biased region" description="Basic and acidic residues" evidence="1">
    <location>
        <begin position="805"/>
        <end position="814"/>
    </location>
</feature>
<evidence type="ECO:0000313" key="2">
    <source>
        <dbReference type="EMBL" id="KAF1771724.1"/>
    </source>
</evidence>
<dbReference type="EMBL" id="WUAV01000001">
    <property type="protein sequence ID" value="KAF1771724.1"/>
    <property type="molecule type" value="Genomic_DNA"/>
</dbReference>
<feature type="compositionally biased region" description="Polar residues" evidence="1">
    <location>
        <begin position="879"/>
        <end position="889"/>
    </location>
</feature>
<dbReference type="CTD" id="9805806"/>
<feature type="compositionally biased region" description="Polar residues" evidence="1">
    <location>
        <begin position="720"/>
        <end position="729"/>
    </location>
</feature>
<feature type="region of interest" description="Disordered" evidence="1">
    <location>
        <begin position="592"/>
        <end position="659"/>
    </location>
</feature>
<comment type="caution">
    <text evidence="2">The sequence shown here is derived from an EMBL/GenBank/DDBJ whole genome shotgun (WGS) entry which is preliminary data.</text>
</comment>
<organism evidence="2 3">
    <name type="scientific">Caenorhabditis remanei</name>
    <name type="common">Caenorhabditis vulgaris</name>
    <dbReference type="NCBI Taxonomy" id="31234"/>
    <lineage>
        <taxon>Eukaryota</taxon>
        <taxon>Metazoa</taxon>
        <taxon>Ecdysozoa</taxon>
        <taxon>Nematoda</taxon>
        <taxon>Chromadorea</taxon>
        <taxon>Rhabditida</taxon>
        <taxon>Rhabditina</taxon>
        <taxon>Rhabditomorpha</taxon>
        <taxon>Rhabditoidea</taxon>
        <taxon>Rhabditidae</taxon>
        <taxon>Peloderinae</taxon>
        <taxon>Caenorhabditis</taxon>
    </lineage>
</organism>
<name>A0A6A5HXK2_CAERE</name>
<feature type="compositionally biased region" description="Low complexity" evidence="1">
    <location>
        <begin position="826"/>
        <end position="855"/>
    </location>
</feature>
<feature type="compositionally biased region" description="Acidic residues" evidence="1">
    <location>
        <begin position="767"/>
        <end position="778"/>
    </location>
</feature>
<feature type="region of interest" description="Disordered" evidence="1">
    <location>
        <begin position="720"/>
        <end position="902"/>
    </location>
</feature>
<sequence>MMSVVICIEKQGTGLDPTEPSQELFARRTGVIDVEKLIQEEWNTAETPGDDEEEETKESEDGEDYPWKDTGTTFNMSTLDAIVKNAEDIAIQEGEEIIEEVIEEEQVEWMGTTEVMEQEQGGYYQSEELLEHQIVDYDDPDAYQSFLPVRDGEAYFSLNLPDLLSKNHQITQENGAIVRLISCFNKKCQRQVSCNGYLYTVKDWVSDTNWTNWRCIHDHCFGEIRTTPDFNGIREVQEHSSACPNLDELQITIRIAVYDARLLAEFTDTPLENLYIAAVERMKTECPEAVLLFPTYEVLKATLEDHRHNKIYRKRFEMQKFKDKQRKMNMTPDEVLYAENSTGMMKFRRTKPFPMSMCNFCHEQLISTNLPSQDQLIAHLLYNHGRKLTIERYEFKDVNLFDHYLRELNSNSKHKMKRMGLADENMYYLCIHDDRLAKTGVGRASRLQQQICHCTAFIRIFDWRIVSKREGARITIDYCLYHEPSRHDDLDDIHFVRHHRNPYPTSLIPSKEFIDIYNPEMFIHDLEERRMRSQKLLGDVVTVVATSERGQKRPIEMKTYMPPGRVKASFGTRALAPPLAAQLAAGSTQPFVDGYTDMDSSPNRNRSKYRQPIRNYQKVEEPSGSEPSQPPIPGPSTSGGSNRERNVDDPSIPPPRIYISQKPYTRLTERQNFRDIYTFNAVCKVEDACLTLLNRLQSCQHARIGLAYREKIATLVRNASTDPGLTDGTTPEEINRSWVLQRPVRGRPRKRARIDEGDEDRERVERDIDEDDMDSDGDDDRRHVGEYEEENIEENLKELEDESEMKEKKQKETADEHEEEEELKVPTPLSSPKPSTSTPSASSTPSKSSAALPLPFEMPRLTREETNESTTSSSTSSSAVPTSDITTRSGRARKLPARLLED</sequence>
<dbReference type="AlphaFoldDB" id="A0A6A5HXK2"/>
<feature type="region of interest" description="Disordered" evidence="1">
    <location>
        <begin position="40"/>
        <end position="70"/>
    </location>
</feature>
<dbReference type="KEGG" id="crq:GCK72_003551"/>
<feature type="compositionally biased region" description="Acidic residues" evidence="1">
    <location>
        <begin position="48"/>
        <end position="64"/>
    </location>
</feature>
<dbReference type="RefSeq" id="XP_003107394.2">
    <property type="nucleotide sequence ID" value="XM_003107346.2"/>
</dbReference>
<evidence type="ECO:0000313" key="3">
    <source>
        <dbReference type="Proteomes" id="UP000483820"/>
    </source>
</evidence>
<feature type="compositionally biased region" description="Acidic residues" evidence="1">
    <location>
        <begin position="787"/>
        <end position="804"/>
    </location>
</feature>
<gene>
    <name evidence="2" type="ORF">GCK72_003551</name>
</gene>
<reference evidence="2 3" key="1">
    <citation type="submission" date="2019-12" db="EMBL/GenBank/DDBJ databases">
        <title>Chromosome-level assembly of the Caenorhabditis remanei genome.</title>
        <authorList>
            <person name="Teterina A.A."/>
            <person name="Willis J.H."/>
            <person name="Phillips P.C."/>
        </authorList>
    </citation>
    <scope>NUCLEOTIDE SEQUENCE [LARGE SCALE GENOMIC DNA]</scope>
    <source>
        <strain evidence="2 3">PX506</strain>
        <tissue evidence="2">Whole organism</tissue>
    </source>
</reference>
<protein>
    <submittedName>
        <fullName evidence="2">Uncharacterized protein</fullName>
    </submittedName>
</protein>
<evidence type="ECO:0000256" key="1">
    <source>
        <dbReference type="SAM" id="MobiDB-lite"/>
    </source>
</evidence>
<dbReference type="Proteomes" id="UP000483820">
    <property type="component" value="Chromosome I"/>
</dbReference>